<accession>A0A6V8LIE2</accession>
<feature type="transmembrane region" description="Helical" evidence="6">
    <location>
        <begin position="46"/>
        <end position="64"/>
    </location>
</feature>
<sequence>MQKIKRRPAQPVRSPQEARREHVYSFFLLSILAVSLYFAYLVLTPFLHDMFIAIIVATLLQRPHQRIKRALGGSDTLAALGTTLLFTLCVILPLFLFTGALAGQAAKSIAALQNWLKDAHLDTWFKGEAIEPYVNWINTTLPWLELDLGKIDIKGNLLEFSKNAGQITLDLGGKLLGNFLGVLLNFLIMLFVLFFLLRDGERMLVQLKHLSPLHDAQEDRILGKMRDVARSVVVGSFLVALCQGVVGGVGLALAGIPALFWGSMMGFASLVPVVGTLLVWGPASVYLVLIGEWKWAIFLAAWGGIIVSAIDSVVRPLLMQGQAQMSTFWVFLSIIGGIKFFGPLGILYGPMVLALAMVMLSIYADEYHEVLAAKCAPVPPEGETAPEPDSGRDGRP</sequence>
<dbReference type="AlphaFoldDB" id="A0A6V8LIE2"/>
<comment type="subcellular location">
    <subcellularLocation>
        <location evidence="1">Membrane</location>
        <topology evidence="1">Multi-pass membrane protein</topology>
    </subcellularLocation>
</comment>
<evidence type="ECO:0000256" key="5">
    <source>
        <dbReference type="ARBA" id="ARBA00023136"/>
    </source>
</evidence>
<evidence type="ECO:0000256" key="1">
    <source>
        <dbReference type="ARBA" id="ARBA00004141"/>
    </source>
</evidence>
<reference evidence="7 8" key="2">
    <citation type="submission" date="2020-05" db="EMBL/GenBank/DDBJ databases">
        <title>Draft genome sequence of Desulfovibrio sp. strainFSS-1.</title>
        <authorList>
            <person name="Shimoshige H."/>
            <person name="Kobayashi H."/>
            <person name="Maekawa T."/>
        </authorList>
    </citation>
    <scope>NUCLEOTIDE SEQUENCE [LARGE SCALE GENOMIC DNA]</scope>
    <source>
        <strain evidence="7 8">SIID29052-01</strain>
    </source>
</reference>
<feature type="transmembrane region" description="Helical" evidence="6">
    <location>
        <begin position="21"/>
        <end position="40"/>
    </location>
</feature>
<gene>
    <name evidence="7" type="ORF">NNJEOMEG_00308</name>
</gene>
<evidence type="ECO:0000256" key="4">
    <source>
        <dbReference type="ARBA" id="ARBA00022989"/>
    </source>
</evidence>
<protein>
    <recommendedName>
        <fullName evidence="9">Permease</fullName>
    </recommendedName>
</protein>
<dbReference type="PANTHER" id="PTHR21716">
    <property type="entry name" value="TRANSMEMBRANE PROTEIN"/>
    <property type="match status" value="1"/>
</dbReference>
<reference evidence="7 8" key="1">
    <citation type="submission" date="2020-04" db="EMBL/GenBank/DDBJ databases">
        <authorList>
            <consortium name="Desulfovibrio sp. FSS-1 genome sequencing consortium"/>
            <person name="Shimoshige H."/>
            <person name="Kobayashi H."/>
            <person name="Maekawa T."/>
        </authorList>
    </citation>
    <scope>NUCLEOTIDE SEQUENCE [LARGE SCALE GENOMIC DNA]</scope>
    <source>
        <strain evidence="7 8">SIID29052-01</strain>
    </source>
</reference>
<dbReference type="Pfam" id="PF01594">
    <property type="entry name" value="AI-2E_transport"/>
    <property type="match status" value="1"/>
</dbReference>
<feature type="transmembrane region" description="Helical" evidence="6">
    <location>
        <begin position="267"/>
        <end position="289"/>
    </location>
</feature>
<keyword evidence="5 6" id="KW-0472">Membrane</keyword>
<keyword evidence="4 6" id="KW-1133">Transmembrane helix</keyword>
<evidence type="ECO:0000313" key="7">
    <source>
        <dbReference type="EMBL" id="GFK92483.1"/>
    </source>
</evidence>
<comment type="caution">
    <text evidence="7">The sequence shown here is derived from an EMBL/GenBank/DDBJ whole genome shotgun (WGS) entry which is preliminary data.</text>
</comment>
<dbReference type="RefSeq" id="WP_173080603.1">
    <property type="nucleotide sequence ID" value="NZ_BLTE01000001.1"/>
</dbReference>
<dbReference type="GO" id="GO:0016020">
    <property type="term" value="C:membrane"/>
    <property type="evidence" value="ECO:0007669"/>
    <property type="project" value="UniProtKB-SubCell"/>
</dbReference>
<dbReference type="InterPro" id="IPR002549">
    <property type="entry name" value="AI-2E-like"/>
</dbReference>
<dbReference type="EMBL" id="BLTE01000001">
    <property type="protein sequence ID" value="GFK92483.1"/>
    <property type="molecule type" value="Genomic_DNA"/>
</dbReference>
<feature type="transmembrane region" description="Helical" evidence="6">
    <location>
        <begin position="76"/>
        <end position="97"/>
    </location>
</feature>
<comment type="similarity">
    <text evidence="2">Belongs to the autoinducer-2 exporter (AI-2E) (TC 2.A.86) family.</text>
</comment>
<dbReference type="PANTHER" id="PTHR21716:SF4">
    <property type="entry name" value="TRANSMEMBRANE PROTEIN 245"/>
    <property type="match status" value="1"/>
</dbReference>
<feature type="transmembrane region" description="Helical" evidence="6">
    <location>
        <begin position="296"/>
        <end position="314"/>
    </location>
</feature>
<feature type="transmembrane region" description="Helical" evidence="6">
    <location>
        <begin position="232"/>
        <end position="261"/>
    </location>
</feature>
<proteinExistence type="inferred from homology"/>
<evidence type="ECO:0000313" key="8">
    <source>
        <dbReference type="Proteomes" id="UP000494245"/>
    </source>
</evidence>
<feature type="transmembrane region" description="Helical" evidence="6">
    <location>
        <begin position="175"/>
        <end position="197"/>
    </location>
</feature>
<name>A0A6V8LIE2_9BACT</name>
<organism evidence="7 8">
    <name type="scientific">Fundidesulfovibrio magnetotacticus</name>
    <dbReference type="NCBI Taxonomy" id="2730080"/>
    <lineage>
        <taxon>Bacteria</taxon>
        <taxon>Pseudomonadati</taxon>
        <taxon>Thermodesulfobacteriota</taxon>
        <taxon>Desulfovibrionia</taxon>
        <taxon>Desulfovibrionales</taxon>
        <taxon>Desulfovibrionaceae</taxon>
        <taxon>Fundidesulfovibrio</taxon>
    </lineage>
</organism>
<dbReference type="Proteomes" id="UP000494245">
    <property type="component" value="Unassembled WGS sequence"/>
</dbReference>
<keyword evidence="3 6" id="KW-0812">Transmembrane</keyword>
<evidence type="ECO:0000256" key="3">
    <source>
        <dbReference type="ARBA" id="ARBA00022692"/>
    </source>
</evidence>
<evidence type="ECO:0000256" key="2">
    <source>
        <dbReference type="ARBA" id="ARBA00009773"/>
    </source>
</evidence>
<keyword evidence="8" id="KW-1185">Reference proteome</keyword>
<evidence type="ECO:0000256" key="6">
    <source>
        <dbReference type="SAM" id="Phobius"/>
    </source>
</evidence>
<evidence type="ECO:0008006" key="9">
    <source>
        <dbReference type="Google" id="ProtNLM"/>
    </source>
</evidence>
<feature type="transmembrane region" description="Helical" evidence="6">
    <location>
        <begin position="326"/>
        <end position="349"/>
    </location>
</feature>